<evidence type="ECO:0000313" key="2">
    <source>
        <dbReference type="Proteomes" id="UP001501183"/>
    </source>
</evidence>
<dbReference type="Gene3D" id="3.10.20.30">
    <property type="match status" value="1"/>
</dbReference>
<name>A0ABP8NYC3_9NOCA</name>
<organism evidence="1 2">
    <name type="scientific">Rhodococcus olei</name>
    <dbReference type="NCBI Taxonomy" id="2161675"/>
    <lineage>
        <taxon>Bacteria</taxon>
        <taxon>Bacillati</taxon>
        <taxon>Actinomycetota</taxon>
        <taxon>Actinomycetes</taxon>
        <taxon>Mycobacteriales</taxon>
        <taxon>Nocardiaceae</taxon>
        <taxon>Rhodococcus</taxon>
    </lineage>
</organism>
<dbReference type="InterPro" id="IPR016155">
    <property type="entry name" value="Mopterin_synth/thiamin_S_b"/>
</dbReference>
<protein>
    <submittedName>
        <fullName evidence="1">MoaD/ThiS family protein</fullName>
    </submittedName>
</protein>
<dbReference type="RefSeq" id="WP_345342384.1">
    <property type="nucleotide sequence ID" value="NZ_BAABFB010000019.1"/>
</dbReference>
<comment type="caution">
    <text evidence="1">The sequence shown here is derived from an EMBL/GenBank/DDBJ whole genome shotgun (WGS) entry which is preliminary data.</text>
</comment>
<gene>
    <name evidence="1" type="ORF">GCM10023094_07840</name>
</gene>
<evidence type="ECO:0000313" key="1">
    <source>
        <dbReference type="EMBL" id="GAA4473687.1"/>
    </source>
</evidence>
<dbReference type="Pfam" id="PF02597">
    <property type="entry name" value="ThiS"/>
    <property type="match status" value="1"/>
</dbReference>
<proteinExistence type="predicted"/>
<dbReference type="EMBL" id="BAABFB010000019">
    <property type="protein sequence ID" value="GAA4473687.1"/>
    <property type="molecule type" value="Genomic_DNA"/>
</dbReference>
<sequence length="88" mass="9216">MVEQATLRAVTVRFFAAAEEAAGRGEQSVELPVGATLGDLRAALVERHGAAMERVLTVAAFLQGDELTRDLDVPVAARVDVLPPFAGG</sequence>
<reference evidence="2" key="1">
    <citation type="journal article" date="2019" name="Int. J. Syst. Evol. Microbiol.">
        <title>The Global Catalogue of Microorganisms (GCM) 10K type strain sequencing project: providing services to taxonomists for standard genome sequencing and annotation.</title>
        <authorList>
            <consortium name="The Broad Institute Genomics Platform"/>
            <consortium name="The Broad Institute Genome Sequencing Center for Infectious Disease"/>
            <person name="Wu L."/>
            <person name="Ma J."/>
        </authorList>
    </citation>
    <scope>NUCLEOTIDE SEQUENCE [LARGE SCALE GENOMIC DNA]</scope>
    <source>
        <strain evidence="2">JCM 32206</strain>
    </source>
</reference>
<dbReference type="InterPro" id="IPR003749">
    <property type="entry name" value="ThiS/MoaD-like"/>
</dbReference>
<keyword evidence="2" id="KW-1185">Reference proteome</keyword>
<dbReference type="Proteomes" id="UP001501183">
    <property type="component" value="Unassembled WGS sequence"/>
</dbReference>
<accession>A0ABP8NYC3</accession>
<dbReference type="SUPFAM" id="SSF54285">
    <property type="entry name" value="MoaD/ThiS"/>
    <property type="match status" value="1"/>
</dbReference>
<dbReference type="InterPro" id="IPR012675">
    <property type="entry name" value="Beta-grasp_dom_sf"/>
</dbReference>